<protein>
    <submittedName>
        <fullName evidence="1">Uncharacterized protein</fullName>
    </submittedName>
</protein>
<gene>
    <name evidence="1" type="ORF">SAMN05444165_3228</name>
</gene>
<accession>A0A1N6JJ30</accession>
<keyword evidence="2" id="KW-1185">Reference proteome</keyword>
<sequence length="127" mass="13337">MFDSGGLSVKSPDAWFAFGVDLAADANAAQPASQNIDNFSSDHRLTQESIFGLKAARPSHLSTIPTTEAPAPQSPVNTRAVQVAGDRGIALLSPSADACVACVESTLRWAMRVRLPTMSSCGGRFTD</sequence>
<evidence type="ECO:0000313" key="2">
    <source>
        <dbReference type="Proteomes" id="UP000185151"/>
    </source>
</evidence>
<dbReference type="AlphaFoldDB" id="A0A1N6JJ30"/>
<proteinExistence type="predicted"/>
<dbReference type="Proteomes" id="UP000185151">
    <property type="component" value="Unassembled WGS sequence"/>
</dbReference>
<dbReference type="EMBL" id="FSRU01000001">
    <property type="protein sequence ID" value="SIO44189.1"/>
    <property type="molecule type" value="Genomic_DNA"/>
</dbReference>
<dbReference type="RefSeq" id="WP_074296466.1">
    <property type="nucleotide sequence ID" value="NZ_FSRU01000001.1"/>
</dbReference>
<name>A0A1N6JJ30_9BURK</name>
<reference evidence="1 2" key="1">
    <citation type="submission" date="2016-11" db="EMBL/GenBank/DDBJ databases">
        <authorList>
            <person name="Jaros S."/>
            <person name="Januszkiewicz K."/>
            <person name="Wedrychowicz H."/>
        </authorList>
    </citation>
    <scope>NUCLEOTIDE SEQUENCE [LARGE SCALE GENOMIC DNA]</scope>
    <source>
        <strain evidence="1 2">GAS95</strain>
    </source>
</reference>
<organism evidence="1 2">
    <name type="scientific">Paraburkholderia phenazinium</name>
    <dbReference type="NCBI Taxonomy" id="60549"/>
    <lineage>
        <taxon>Bacteria</taxon>
        <taxon>Pseudomonadati</taxon>
        <taxon>Pseudomonadota</taxon>
        <taxon>Betaproteobacteria</taxon>
        <taxon>Burkholderiales</taxon>
        <taxon>Burkholderiaceae</taxon>
        <taxon>Paraburkholderia</taxon>
    </lineage>
</organism>
<evidence type="ECO:0000313" key="1">
    <source>
        <dbReference type="EMBL" id="SIO44189.1"/>
    </source>
</evidence>